<protein>
    <recommendedName>
        <fullName evidence="4">Lipid A 3-O-deacylase (PagL)</fullName>
    </recommendedName>
</protein>
<dbReference type="EMBL" id="BAABHW010000006">
    <property type="protein sequence ID" value="GAA5080171.1"/>
    <property type="molecule type" value="Genomic_DNA"/>
</dbReference>
<evidence type="ECO:0000313" key="3">
    <source>
        <dbReference type="Proteomes" id="UP001499910"/>
    </source>
</evidence>
<dbReference type="Proteomes" id="UP001499910">
    <property type="component" value="Unassembled WGS sequence"/>
</dbReference>
<dbReference type="Pfam" id="PF09411">
    <property type="entry name" value="PagL"/>
    <property type="match status" value="1"/>
</dbReference>
<evidence type="ECO:0008006" key="4">
    <source>
        <dbReference type="Google" id="ProtNLM"/>
    </source>
</evidence>
<sequence length="156" mass="16160">MKLIAALSAAMLTCAASVAGAQSLDLGVTTDYDTGGAGLVAEYHGAPAFSSGNWSGAWGAAGRADADGDAWFGAGFALNYDLSETLFVEASFMPGYYVEGDTVLGGNLHFRSLLGLGWNVSDRGAMILSIDHLSNGGLDDVNPGSEAIALRYRLRF</sequence>
<proteinExistence type="predicted"/>
<reference evidence="3" key="1">
    <citation type="journal article" date="2019" name="Int. J. Syst. Evol. Microbiol.">
        <title>The Global Catalogue of Microorganisms (GCM) 10K type strain sequencing project: providing services to taxonomists for standard genome sequencing and annotation.</title>
        <authorList>
            <consortium name="The Broad Institute Genomics Platform"/>
            <consortium name="The Broad Institute Genome Sequencing Center for Infectious Disease"/>
            <person name="Wu L."/>
            <person name="Ma J."/>
        </authorList>
    </citation>
    <scope>NUCLEOTIDE SEQUENCE [LARGE SCALE GENOMIC DNA]</scope>
    <source>
        <strain evidence="3">JCM 18015</strain>
    </source>
</reference>
<name>A0ABP9LLD7_9RHOB</name>
<keyword evidence="3" id="KW-1185">Reference proteome</keyword>
<keyword evidence="1" id="KW-0732">Signal</keyword>
<dbReference type="Gene3D" id="2.40.160.20">
    <property type="match status" value="1"/>
</dbReference>
<organism evidence="2 3">
    <name type="scientific">[Roseibacterium] beibuensis</name>
    <dbReference type="NCBI Taxonomy" id="1193142"/>
    <lineage>
        <taxon>Bacteria</taxon>
        <taxon>Pseudomonadati</taxon>
        <taxon>Pseudomonadota</taxon>
        <taxon>Alphaproteobacteria</taxon>
        <taxon>Rhodobacterales</taxon>
        <taxon>Roseobacteraceae</taxon>
        <taxon>Roseicyclus</taxon>
    </lineage>
</organism>
<accession>A0ABP9LLD7</accession>
<evidence type="ECO:0000256" key="1">
    <source>
        <dbReference type="SAM" id="SignalP"/>
    </source>
</evidence>
<feature type="signal peptide" evidence="1">
    <location>
        <begin position="1"/>
        <end position="21"/>
    </location>
</feature>
<evidence type="ECO:0000313" key="2">
    <source>
        <dbReference type="EMBL" id="GAA5080171.1"/>
    </source>
</evidence>
<dbReference type="RefSeq" id="WP_259553320.1">
    <property type="nucleotide sequence ID" value="NZ_BAABHW010000006.1"/>
</dbReference>
<comment type="caution">
    <text evidence="2">The sequence shown here is derived from an EMBL/GenBank/DDBJ whole genome shotgun (WGS) entry which is preliminary data.</text>
</comment>
<dbReference type="InterPro" id="IPR018550">
    <property type="entry name" value="Lipid-A_deacylase-rel"/>
</dbReference>
<feature type="chain" id="PRO_5046966224" description="Lipid A 3-O-deacylase (PagL)" evidence="1">
    <location>
        <begin position="22"/>
        <end position="156"/>
    </location>
</feature>
<gene>
    <name evidence="2" type="ORF">GCM10023209_33380</name>
</gene>